<evidence type="ECO:0000256" key="9">
    <source>
        <dbReference type="ARBA" id="ARBA00034078"/>
    </source>
</evidence>
<proteinExistence type="predicted"/>
<dbReference type="PROSITE" id="PS51318">
    <property type="entry name" value="TAT"/>
    <property type="match status" value="1"/>
</dbReference>
<gene>
    <name evidence="13" type="ORF">Air01nite_24230</name>
</gene>
<keyword evidence="5" id="KW-0408">Iron</keyword>
<dbReference type="Proteomes" id="UP000624325">
    <property type="component" value="Unassembled WGS sequence"/>
</dbReference>
<evidence type="ECO:0000256" key="7">
    <source>
        <dbReference type="ARBA" id="ARBA00023157"/>
    </source>
</evidence>
<name>A0ABQ4C0M8_9ACTN</name>
<evidence type="ECO:0000256" key="5">
    <source>
        <dbReference type="ARBA" id="ARBA00023004"/>
    </source>
</evidence>
<dbReference type="InterPro" id="IPR036922">
    <property type="entry name" value="Rieske_2Fe-2S_sf"/>
</dbReference>
<dbReference type="RefSeq" id="WP_203702123.1">
    <property type="nucleotide sequence ID" value="NZ_BAAALU010000006.1"/>
</dbReference>
<feature type="chain" id="PRO_5045161101" description="Cytochrome bc1 complex Rieske iron-sulfur subunit" evidence="11">
    <location>
        <begin position="28"/>
        <end position="153"/>
    </location>
</feature>
<keyword evidence="3" id="KW-0001">2Fe-2S</keyword>
<evidence type="ECO:0000313" key="14">
    <source>
        <dbReference type="Proteomes" id="UP000624325"/>
    </source>
</evidence>
<keyword evidence="7" id="KW-1015">Disulfide bond</keyword>
<evidence type="ECO:0000256" key="11">
    <source>
        <dbReference type="SAM" id="SignalP"/>
    </source>
</evidence>
<sequence>MSREETVTSRRALLAGVGAVGAVTVLAACGTDTEAGTGSGTGQDPDPTEDPGGDSGGGGEVIAKVSDVPVGGGAIFAASEMVVTQPTEGQFHGFRAVCTHQGCPIASVDSGTINCSCHGSKFALDSGEPRNGPATRPLTAREVTVKGDAIVLA</sequence>
<dbReference type="CDD" id="cd03467">
    <property type="entry name" value="Rieske"/>
    <property type="match status" value="1"/>
</dbReference>
<feature type="domain" description="Rieske" evidence="12">
    <location>
        <begin position="60"/>
        <end position="152"/>
    </location>
</feature>
<evidence type="ECO:0000256" key="1">
    <source>
        <dbReference type="ARBA" id="ARBA00002494"/>
    </source>
</evidence>
<dbReference type="SUPFAM" id="SSF50022">
    <property type="entry name" value="ISP domain"/>
    <property type="match status" value="1"/>
</dbReference>
<evidence type="ECO:0000256" key="8">
    <source>
        <dbReference type="ARBA" id="ARBA00029586"/>
    </source>
</evidence>
<dbReference type="PRINTS" id="PR00162">
    <property type="entry name" value="RIESKE"/>
</dbReference>
<keyword evidence="4" id="KW-0479">Metal-binding</keyword>
<evidence type="ECO:0000256" key="3">
    <source>
        <dbReference type="ARBA" id="ARBA00022714"/>
    </source>
</evidence>
<dbReference type="InterPro" id="IPR006311">
    <property type="entry name" value="TAT_signal"/>
</dbReference>
<keyword evidence="6" id="KW-0411">Iron-sulfur</keyword>
<organism evidence="13 14">
    <name type="scientific">Asanoa iriomotensis</name>
    <dbReference type="NCBI Taxonomy" id="234613"/>
    <lineage>
        <taxon>Bacteria</taxon>
        <taxon>Bacillati</taxon>
        <taxon>Actinomycetota</taxon>
        <taxon>Actinomycetes</taxon>
        <taxon>Micromonosporales</taxon>
        <taxon>Micromonosporaceae</taxon>
        <taxon>Asanoa</taxon>
    </lineage>
</organism>
<feature type="region of interest" description="Disordered" evidence="10">
    <location>
        <begin position="33"/>
        <end position="63"/>
    </location>
</feature>
<dbReference type="EMBL" id="BONC01000014">
    <property type="protein sequence ID" value="GIF56328.1"/>
    <property type="molecule type" value="Genomic_DNA"/>
</dbReference>
<dbReference type="PROSITE" id="PS51257">
    <property type="entry name" value="PROKAR_LIPOPROTEIN"/>
    <property type="match status" value="1"/>
</dbReference>
<protein>
    <recommendedName>
        <fullName evidence="2">Cytochrome bc1 complex Rieske iron-sulfur subunit</fullName>
    </recommendedName>
    <alternativeName>
        <fullName evidence="8">Cytochrome bc1 reductase complex subunit QcrA</fullName>
    </alternativeName>
</protein>
<keyword evidence="11" id="KW-0732">Signal</keyword>
<dbReference type="InterPro" id="IPR005805">
    <property type="entry name" value="Rieske_Fe-S_prot_C"/>
</dbReference>
<evidence type="ECO:0000256" key="6">
    <source>
        <dbReference type="ARBA" id="ARBA00023014"/>
    </source>
</evidence>
<comment type="cofactor">
    <cofactor evidence="9">
        <name>[2Fe-2S] cluster</name>
        <dbReference type="ChEBI" id="CHEBI:190135"/>
    </cofactor>
</comment>
<evidence type="ECO:0000259" key="12">
    <source>
        <dbReference type="PROSITE" id="PS51296"/>
    </source>
</evidence>
<dbReference type="Gene3D" id="2.102.10.10">
    <property type="entry name" value="Rieske [2Fe-2S] iron-sulphur domain"/>
    <property type="match status" value="1"/>
</dbReference>
<dbReference type="InterPro" id="IPR014349">
    <property type="entry name" value="Rieske_Fe-S_prot"/>
</dbReference>
<evidence type="ECO:0000313" key="13">
    <source>
        <dbReference type="EMBL" id="GIF56328.1"/>
    </source>
</evidence>
<comment type="function">
    <text evidence="1">Iron-sulfur subunit of the cytochrome bc1 complex, an essential component of the respiratory electron transport chain required for ATP synthesis. The bc1 complex catalyzes the oxidation of menaquinol and the reduction of cytochrome c in the respiratory chain. The bc1 complex operates through a Q-cycle mechanism that couples electron transfer to generation of the proton gradient that drives ATP synthesis.</text>
</comment>
<reference evidence="13 14" key="1">
    <citation type="submission" date="2021-01" db="EMBL/GenBank/DDBJ databases">
        <title>Whole genome shotgun sequence of Asanoa iriomotensis NBRC 100142.</title>
        <authorList>
            <person name="Komaki H."/>
            <person name="Tamura T."/>
        </authorList>
    </citation>
    <scope>NUCLEOTIDE SEQUENCE [LARGE SCALE GENOMIC DNA]</scope>
    <source>
        <strain evidence="13 14">NBRC 100142</strain>
    </source>
</reference>
<evidence type="ECO:0000256" key="10">
    <source>
        <dbReference type="SAM" id="MobiDB-lite"/>
    </source>
</evidence>
<evidence type="ECO:0000256" key="2">
    <source>
        <dbReference type="ARBA" id="ARBA00015816"/>
    </source>
</evidence>
<dbReference type="InterPro" id="IPR017941">
    <property type="entry name" value="Rieske_2Fe-2S"/>
</dbReference>
<dbReference type="Pfam" id="PF00355">
    <property type="entry name" value="Rieske"/>
    <property type="match status" value="1"/>
</dbReference>
<accession>A0ABQ4C0M8</accession>
<keyword evidence="14" id="KW-1185">Reference proteome</keyword>
<evidence type="ECO:0000256" key="4">
    <source>
        <dbReference type="ARBA" id="ARBA00022723"/>
    </source>
</evidence>
<feature type="signal peptide" evidence="11">
    <location>
        <begin position="1"/>
        <end position="27"/>
    </location>
</feature>
<dbReference type="PANTHER" id="PTHR10134">
    <property type="entry name" value="CYTOCHROME B-C1 COMPLEX SUBUNIT RIESKE, MITOCHONDRIAL"/>
    <property type="match status" value="1"/>
</dbReference>
<dbReference type="PROSITE" id="PS51296">
    <property type="entry name" value="RIESKE"/>
    <property type="match status" value="1"/>
</dbReference>
<comment type="caution">
    <text evidence="13">The sequence shown here is derived from an EMBL/GenBank/DDBJ whole genome shotgun (WGS) entry which is preliminary data.</text>
</comment>